<protein>
    <recommendedName>
        <fullName evidence="3">PKD domain-containing protein</fullName>
    </recommendedName>
</protein>
<dbReference type="Proteomes" id="UP001501725">
    <property type="component" value="Unassembled WGS sequence"/>
</dbReference>
<evidence type="ECO:0008006" key="3">
    <source>
        <dbReference type="Google" id="ProtNLM"/>
    </source>
</evidence>
<evidence type="ECO:0000313" key="1">
    <source>
        <dbReference type="EMBL" id="GAA4325549.1"/>
    </source>
</evidence>
<accession>A0ABP8GJQ2</accession>
<dbReference type="RefSeq" id="WP_345254518.1">
    <property type="nucleotide sequence ID" value="NZ_BAABGY010000006.1"/>
</dbReference>
<organism evidence="1 2">
    <name type="scientific">Flaviaesturariibacter amylovorans</name>
    <dbReference type="NCBI Taxonomy" id="1084520"/>
    <lineage>
        <taxon>Bacteria</taxon>
        <taxon>Pseudomonadati</taxon>
        <taxon>Bacteroidota</taxon>
        <taxon>Chitinophagia</taxon>
        <taxon>Chitinophagales</taxon>
        <taxon>Chitinophagaceae</taxon>
        <taxon>Flaviaestuariibacter</taxon>
    </lineage>
</organism>
<dbReference type="InterPro" id="IPR035986">
    <property type="entry name" value="PKD_dom_sf"/>
</dbReference>
<dbReference type="Gene3D" id="2.60.40.10">
    <property type="entry name" value="Immunoglobulins"/>
    <property type="match status" value="1"/>
</dbReference>
<dbReference type="EMBL" id="BAABGY010000006">
    <property type="protein sequence ID" value="GAA4325549.1"/>
    <property type="molecule type" value="Genomic_DNA"/>
</dbReference>
<name>A0ABP8GJQ2_9BACT</name>
<proteinExistence type="predicted"/>
<gene>
    <name evidence="1" type="ORF">GCM10023184_13590</name>
</gene>
<comment type="caution">
    <text evidence="1">The sequence shown here is derived from an EMBL/GenBank/DDBJ whole genome shotgun (WGS) entry which is preliminary data.</text>
</comment>
<sequence length="299" mass="32278">MKKQTNNSFLLSGALLGLLGIAACKYETRDLGPAPDASFTVTPISGMTNRYLLTSTSTNAFRYDWDKANGQGYRTGGATDTLYFPDRGTYNVRLLVYGHSGVDSSSQQVVVAADDPAAMTPQKILTGNSSKTWILQQPGGGALWVGDPGGGQWWSNGAGDVNAPDRTCLFNDEYTFSMNGNFVFNDKGDMRVDDEGGQPFPADMAGPGTAIACYASTAIQPQYRPWGSGNFTYQIIGNNQLKVNGLGAHLGLYKAGQNGTISAPESSNTYEIMELTPTKLVVRKLYGWGQWRFTFVPKP</sequence>
<dbReference type="InterPro" id="IPR013783">
    <property type="entry name" value="Ig-like_fold"/>
</dbReference>
<dbReference type="PROSITE" id="PS51257">
    <property type="entry name" value="PROKAR_LIPOPROTEIN"/>
    <property type="match status" value="1"/>
</dbReference>
<keyword evidence="2" id="KW-1185">Reference proteome</keyword>
<reference evidence="2" key="1">
    <citation type="journal article" date="2019" name="Int. J. Syst. Evol. Microbiol.">
        <title>The Global Catalogue of Microorganisms (GCM) 10K type strain sequencing project: providing services to taxonomists for standard genome sequencing and annotation.</title>
        <authorList>
            <consortium name="The Broad Institute Genomics Platform"/>
            <consortium name="The Broad Institute Genome Sequencing Center for Infectious Disease"/>
            <person name="Wu L."/>
            <person name="Ma J."/>
        </authorList>
    </citation>
    <scope>NUCLEOTIDE SEQUENCE [LARGE SCALE GENOMIC DNA]</scope>
    <source>
        <strain evidence="2">JCM 17919</strain>
    </source>
</reference>
<evidence type="ECO:0000313" key="2">
    <source>
        <dbReference type="Proteomes" id="UP001501725"/>
    </source>
</evidence>
<dbReference type="SUPFAM" id="SSF49299">
    <property type="entry name" value="PKD domain"/>
    <property type="match status" value="1"/>
</dbReference>